<dbReference type="OrthoDB" id="9814755at2"/>
<dbReference type="HAMAP" id="MF_00607">
    <property type="entry name" value="16SrRNA_methyltr_A"/>
    <property type="match status" value="1"/>
</dbReference>
<dbReference type="InterPro" id="IPR029063">
    <property type="entry name" value="SAM-dependent_MTases_sf"/>
</dbReference>
<protein>
    <recommendedName>
        <fullName evidence="7">Ribosomal RNA small subunit methyltransferase A</fullName>
        <ecNumber evidence="7">2.1.1.182</ecNumber>
    </recommendedName>
    <alternativeName>
        <fullName evidence="7">16S rRNA (adenine(1518)-N(6)/adenine(1519)-N(6))-dimethyltransferase</fullName>
    </alternativeName>
    <alternativeName>
        <fullName evidence="7">16S rRNA dimethyladenosine transferase</fullName>
    </alternativeName>
    <alternativeName>
        <fullName evidence="7">16S rRNA dimethylase</fullName>
    </alternativeName>
    <alternativeName>
        <fullName evidence="7">S-adenosylmethionine-6-N', N'-adenosyl(rRNA) dimethyltransferase</fullName>
    </alternativeName>
</protein>
<dbReference type="PROSITE" id="PS51689">
    <property type="entry name" value="SAM_RNA_A_N6_MT"/>
    <property type="match status" value="1"/>
</dbReference>
<comment type="function">
    <text evidence="7">Specifically dimethylates two adjacent adenosines (A1518 and A1519) in the loop of a conserved hairpin near the 3'-end of 16S rRNA in the 30S particle. May play a critical role in biogenesis of 30S subunits.</text>
</comment>
<keyword evidence="1 7" id="KW-0963">Cytoplasm</keyword>
<dbReference type="InterPro" id="IPR001737">
    <property type="entry name" value="KsgA/Erm"/>
</dbReference>
<evidence type="ECO:0000256" key="2">
    <source>
        <dbReference type="ARBA" id="ARBA00022552"/>
    </source>
</evidence>
<dbReference type="PANTHER" id="PTHR11727:SF7">
    <property type="entry name" value="DIMETHYLADENOSINE TRANSFERASE-RELATED"/>
    <property type="match status" value="1"/>
</dbReference>
<evidence type="ECO:0000256" key="4">
    <source>
        <dbReference type="ARBA" id="ARBA00022679"/>
    </source>
</evidence>
<dbReference type="NCBIfam" id="TIGR00755">
    <property type="entry name" value="ksgA"/>
    <property type="match status" value="1"/>
</dbReference>
<comment type="caution">
    <text evidence="10">The sequence shown here is derived from an EMBL/GenBank/DDBJ whole genome shotgun (WGS) entry which is preliminary data.</text>
</comment>
<accession>A0A5C6VDM8</accession>
<feature type="binding site" evidence="7 8">
    <location>
        <position position="14"/>
    </location>
    <ligand>
        <name>S-adenosyl-L-methionine</name>
        <dbReference type="ChEBI" id="CHEBI:59789"/>
    </ligand>
</feature>
<comment type="caution">
    <text evidence="7 8">Lacks conserved residue(s) required for the propagation of feature annotation.</text>
</comment>
<dbReference type="GO" id="GO:0052908">
    <property type="term" value="F:16S rRNA (adenine(1518)-N(6)/adenine(1519)-N(6))-dimethyltransferase activity"/>
    <property type="evidence" value="ECO:0007669"/>
    <property type="project" value="UniProtKB-EC"/>
</dbReference>
<evidence type="ECO:0000313" key="11">
    <source>
        <dbReference type="Proteomes" id="UP000321168"/>
    </source>
</evidence>
<evidence type="ECO:0000259" key="9">
    <source>
        <dbReference type="SMART" id="SM00650"/>
    </source>
</evidence>
<feature type="binding site" evidence="7 8">
    <location>
        <position position="60"/>
    </location>
    <ligand>
        <name>S-adenosyl-L-methionine</name>
        <dbReference type="ChEBI" id="CHEBI:59789"/>
    </ligand>
</feature>
<comment type="similarity">
    <text evidence="7">Belongs to the class I-like SAM-binding methyltransferase superfamily. rRNA adenine N(6)-methyltransferase family. RsmA subfamily.</text>
</comment>
<comment type="catalytic activity">
    <reaction evidence="7">
        <text>adenosine(1518)/adenosine(1519) in 16S rRNA + 4 S-adenosyl-L-methionine = N(6)-dimethyladenosine(1518)/N(6)-dimethyladenosine(1519) in 16S rRNA + 4 S-adenosyl-L-homocysteine + 4 H(+)</text>
        <dbReference type="Rhea" id="RHEA:19609"/>
        <dbReference type="Rhea" id="RHEA-COMP:10232"/>
        <dbReference type="Rhea" id="RHEA-COMP:10233"/>
        <dbReference type="ChEBI" id="CHEBI:15378"/>
        <dbReference type="ChEBI" id="CHEBI:57856"/>
        <dbReference type="ChEBI" id="CHEBI:59789"/>
        <dbReference type="ChEBI" id="CHEBI:74411"/>
        <dbReference type="ChEBI" id="CHEBI:74493"/>
        <dbReference type="EC" id="2.1.1.182"/>
    </reaction>
</comment>
<dbReference type="GO" id="GO:0005829">
    <property type="term" value="C:cytosol"/>
    <property type="evidence" value="ECO:0007669"/>
    <property type="project" value="TreeGrafter"/>
</dbReference>
<dbReference type="PROSITE" id="PS01131">
    <property type="entry name" value="RRNA_A_DIMETH"/>
    <property type="match status" value="1"/>
</dbReference>
<evidence type="ECO:0000256" key="1">
    <source>
        <dbReference type="ARBA" id="ARBA00022490"/>
    </source>
</evidence>
<evidence type="ECO:0000256" key="5">
    <source>
        <dbReference type="ARBA" id="ARBA00022691"/>
    </source>
</evidence>
<keyword evidence="4 7" id="KW-0808">Transferase</keyword>
<evidence type="ECO:0000256" key="7">
    <source>
        <dbReference type="HAMAP-Rule" id="MF_00607"/>
    </source>
</evidence>
<dbReference type="RefSeq" id="WP_147013915.1">
    <property type="nucleotide sequence ID" value="NZ_VORB01000003.1"/>
</dbReference>
<keyword evidence="6 7" id="KW-0694">RNA-binding</keyword>
<dbReference type="CDD" id="cd02440">
    <property type="entry name" value="AdoMet_MTases"/>
    <property type="match status" value="1"/>
</dbReference>
<feature type="binding site" evidence="7 8">
    <location>
        <position position="12"/>
    </location>
    <ligand>
        <name>S-adenosyl-L-methionine</name>
        <dbReference type="ChEBI" id="CHEBI:59789"/>
    </ligand>
</feature>
<dbReference type="InterPro" id="IPR011530">
    <property type="entry name" value="rRNA_adenine_dimethylase"/>
</dbReference>
<keyword evidence="3 7" id="KW-0489">Methyltransferase</keyword>
<dbReference type="SUPFAM" id="SSF53335">
    <property type="entry name" value="S-adenosyl-L-methionine-dependent methyltransferases"/>
    <property type="match status" value="1"/>
</dbReference>
<dbReference type="PANTHER" id="PTHR11727">
    <property type="entry name" value="DIMETHYLADENOSINE TRANSFERASE"/>
    <property type="match status" value="1"/>
</dbReference>
<dbReference type="GO" id="GO:0003723">
    <property type="term" value="F:RNA binding"/>
    <property type="evidence" value="ECO:0007669"/>
    <property type="project" value="UniProtKB-UniRule"/>
</dbReference>
<keyword evidence="2 7" id="KW-0698">rRNA processing</keyword>
<proteinExistence type="inferred from homology"/>
<feature type="binding site" evidence="7 8">
    <location>
        <position position="39"/>
    </location>
    <ligand>
        <name>S-adenosyl-L-methionine</name>
        <dbReference type="ChEBI" id="CHEBI:59789"/>
    </ligand>
</feature>
<dbReference type="Proteomes" id="UP000321168">
    <property type="component" value="Unassembled WGS sequence"/>
</dbReference>
<evidence type="ECO:0000313" key="10">
    <source>
        <dbReference type="EMBL" id="TXC81825.1"/>
    </source>
</evidence>
<evidence type="ECO:0000256" key="8">
    <source>
        <dbReference type="PROSITE-ProRule" id="PRU01026"/>
    </source>
</evidence>
<dbReference type="AlphaFoldDB" id="A0A5C6VDM8"/>
<dbReference type="SMART" id="SM00650">
    <property type="entry name" value="rADc"/>
    <property type="match status" value="1"/>
</dbReference>
<comment type="subcellular location">
    <subcellularLocation>
        <location evidence="7">Cytoplasm</location>
    </subcellularLocation>
</comment>
<keyword evidence="11" id="KW-1185">Reference proteome</keyword>
<sequence>MGVKAKKHLGQHFLADASIAKAIADAIPSNLVSNILEVGPGTGALTQHLFSRDEKLVLSEIDRESVAYLDENFVDQQFEIVQKSFLDADWESWIDGPFVVCGNFPYNISSQIVFKILEMKAAVPCAVGMFQKEVAERICAGPGSKTYGVISVLTQAYYHCEYLFTVPENVFIPPPKVKSGVLRMTIKESPITCDHQKFRQVVKATFNQRRKTIRNGLKSLGAEIPDNEYLQKRPEQLSVEDFEDLTKIIFPG</sequence>
<dbReference type="EC" id="2.1.1.182" evidence="7"/>
<feature type="binding site" evidence="7 8">
    <location>
        <position position="103"/>
    </location>
    <ligand>
        <name>S-adenosyl-L-methionine</name>
        <dbReference type="ChEBI" id="CHEBI:59789"/>
    </ligand>
</feature>
<dbReference type="InterPro" id="IPR020598">
    <property type="entry name" value="rRNA_Ade_methylase_Trfase_N"/>
</dbReference>
<evidence type="ECO:0000256" key="3">
    <source>
        <dbReference type="ARBA" id="ARBA00022603"/>
    </source>
</evidence>
<evidence type="ECO:0000256" key="6">
    <source>
        <dbReference type="ARBA" id="ARBA00022884"/>
    </source>
</evidence>
<keyword evidence="5 7" id="KW-0949">S-adenosyl-L-methionine</keyword>
<dbReference type="InterPro" id="IPR023165">
    <property type="entry name" value="rRNA_Ade_diMease-like_C"/>
</dbReference>
<dbReference type="InterPro" id="IPR020596">
    <property type="entry name" value="rRNA_Ade_Mease_Trfase_CS"/>
</dbReference>
<organism evidence="10 11">
    <name type="scientific">Luteibaculum oceani</name>
    <dbReference type="NCBI Taxonomy" id="1294296"/>
    <lineage>
        <taxon>Bacteria</taxon>
        <taxon>Pseudomonadati</taxon>
        <taxon>Bacteroidota</taxon>
        <taxon>Flavobacteriia</taxon>
        <taxon>Flavobacteriales</taxon>
        <taxon>Luteibaculaceae</taxon>
        <taxon>Luteibaculum</taxon>
    </lineage>
</organism>
<dbReference type="Gene3D" id="3.40.50.150">
    <property type="entry name" value="Vaccinia Virus protein VP39"/>
    <property type="match status" value="1"/>
</dbReference>
<dbReference type="Pfam" id="PF00398">
    <property type="entry name" value="RrnaAD"/>
    <property type="match status" value="1"/>
</dbReference>
<gene>
    <name evidence="7 10" type="primary">rsmA</name>
    <name evidence="7" type="synonym">ksgA</name>
    <name evidence="10" type="ORF">FRX97_04715</name>
</gene>
<dbReference type="EMBL" id="VORB01000003">
    <property type="protein sequence ID" value="TXC81825.1"/>
    <property type="molecule type" value="Genomic_DNA"/>
</dbReference>
<dbReference type="Gene3D" id="1.10.8.100">
    <property type="entry name" value="Ribosomal RNA adenine dimethylase-like, domain 2"/>
    <property type="match status" value="1"/>
</dbReference>
<name>A0A5C6VDM8_9FLAO</name>
<reference evidence="10 11" key="1">
    <citation type="submission" date="2019-08" db="EMBL/GenBank/DDBJ databases">
        <title>Genome of Luteibaculum oceani JCM 18817.</title>
        <authorList>
            <person name="Bowman J.P."/>
        </authorList>
    </citation>
    <scope>NUCLEOTIDE SEQUENCE [LARGE SCALE GENOMIC DNA]</scope>
    <source>
        <strain evidence="10 11">JCM 18817</strain>
    </source>
</reference>
<feature type="domain" description="Ribosomal RNA adenine methylase transferase N-terminal" evidence="9">
    <location>
        <begin position="19"/>
        <end position="188"/>
    </location>
</feature>